<feature type="chain" id="PRO_5047362791" description="EfeO-type cupredoxin-like domain-containing protein" evidence="1">
    <location>
        <begin position="23"/>
        <end position="222"/>
    </location>
</feature>
<dbReference type="Gene3D" id="2.60.40.420">
    <property type="entry name" value="Cupredoxins - blue copper proteins"/>
    <property type="match status" value="1"/>
</dbReference>
<evidence type="ECO:0000313" key="2">
    <source>
        <dbReference type="EMBL" id="GIE07926.1"/>
    </source>
</evidence>
<dbReference type="SUPFAM" id="SSF49503">
    <property type="entry name" value="Cupredoxins"/>
    <property type="match status" value="2"/>
</dbReference>
<evidence type="ECO:0000256" key="1">
    <source>
        <dbReference type="SAM" id="SignalP"/>
    </source>
</evidence>
<feature type="signal peptide" evidence="1">
    <location>
        <begin position="1"/>
        <end position="22"/>
    </location>
</feature>
<reference evidence="2 3" key="1">
    <citation type="submission" date="2021-01" db="EMBL/GenBank/DDBJ databases">
        <title>Whole genome shotgun sequence of Actinoplanes durhamensis NBRC 14914.</title>
        <authorList>
            <person name="Komaki H."/>
            <person name="Tamura T."/>
        </authorList>
    </citation>
    <scope>NUCLEOTIDE SEQUENCE [LARGE SCALE GENOMIC DNA]</scope>
    <source>
        <strain evidence="2 3">NBRC 14914</strain>
    </source>
</reference>
<organism evidence="2 3">
    <name type="scientific">Paractinoplanes durhamensis</name>
    <dbReference type="NCBI Taxonomy" id="113563"/>
    <lineage>
        <taxon>Bacteria</taxon>
        <taxon>Bacillati</taxon>
        <taxon>Actinomycetota</taxon>
        <taxon>Actinomycetes</taxon>
        <taxon>Micromonosporales</taxon>
        <taxon>Micromonosporaceae</taxon>
        <taxon>Paractinoplanes</taxon>
    </lineage>
</organism>
<proteinExistence type="predicted"/>
<evidence type="ECO:0008006" key="4">
    <source>
        <dbReference type="Google" id="ProtNLM"/>
    </source>
</evidence>
<keyword evidence="1" id="KW-0732">Signal</keyword>
<dbReference type="RefSeq" id="WP_203735760.1">
    <property type="nucleotide sequence ID" value="NZ_BAAATX010000054.1"/>
</dbReference>
<sequence length="222" mass="22753">MRKVVRLLAVGCVVALAGCAPAATPVGAPRDTTTGAAPARSATADCTKATKVAIVDRNSGYAFSPAGLTIQRGAFLAVTNKSNAAHPLVTTPDAGMVTSVIDLKERQVIQFPEAGTFTVKTGAAVLRLTVAGDSGCGSPEPTLTITDGEKFTPATAKIKATENFAVVNRSGATQSVSCTPGNNKDHTRLDAGETQILAIDEPGRYVCASLQHPAAKVTVTVY</sequence>
<evidence type="ECO:0000313" key="3">
    <source>
        <dbReference type="Proteomes" id="UP000637628"/>
    </source>
</evidence>
<name>A0ABQ3ZDT2_9ACTN</name>
<dbReference type="InterPro" id="IPR008972">
    <property type="entry name" value="Cupredoxin"/>
</dbReference>
<dbReference type="PROSITE" id="PS51257">
    <property type="entry name" value="PROKAR_LIPOPROTEIN"/>
    <property type="match status" value="1"/>
</dbReference>
<dbReference type="Proteomes" id="UP000637628">
    <property type="component" value="Unassembled WGS sequence"/>
</dbReference>
<protein>
    <recommendedName>
        <fullName evidence="4">EfeO-type cupredoxin-like domain-containing protein</fullName>
    </recommendedName>
</protein>
<gene>
    <name evidence="2" type="ORF">Adu01nite_92760</name>
</gene>
<keyword evidence="3" id="KW-1185">Reference proteome</keyword>
<comment type="caution">
    <text evidence="2">The sequence shown here is derived from an EMBL/GenBank/DDBJ whole genome shotgun (WGS) entry which is preliminary data.</text>
</comment>
<accession>A0ABQ3ZDT2</accession>
<dbReference type="EMBL" id="BOML01000094">
    <property type="protein sequence ID" value="GIE07926.1"/>
    <property type="molecule type" value="Genomic_DNA"/>
</dbReference>